<reference evidence="2" key="1">
    <citation type="submission" date="2015-05" db="EMBL/GenBank/DDBJ databases">
        <authorList>
            <person name="Fogelqvist Johan"/>
        </authorList>
    </citation>
    <scope>NUCLEOTIDE SEQUENCE [LARGE SCALE GENOMIC DNA]</scope>
</reference>
<feature type="non-terminal residue" evidence="1">
    <location>
        <position position="91"/>
    </location>
</feature>
<evidence type="ECO:0000313" key="1">
    <source>
        <dbReference type="EMBL" id="CRJ94517.1"/>
    </source>
</evidence>
<dbReference type="PANTHER" id="PTHR41807:SF1">
    <property type="entry name" value="GLUTATHIONE TRANSFERASE 3"/>
    <property type="match status" value="1"/>
</dbReference>
<accession>A0A0G4KH71</accession>
<dbReference type="Proteomes" id="UP000045706">
    <property type="component" value="Unassembled WGS sequence"/>
</dbReference>
<dbReference type="GO" id="GO:0016020">
    <property type="term" value="C:membrane"/>
    <property type="evidence" value="ECO:0007669"/>
    <property type="project" value="TreeGrafter"/>
</dbReference>
<organism evidence="1 2">
    <name type="scientific">Verticillium longisporum</name>
    <name type="common">Verticillium dahliae var. longisporum</name>
    <dbReference type="NCBI Taxonomy" id="100787"/>
    <lineage>
        <taxon>Eukaryota</taxon>
        <taxon>Fungi</taxon>
        <taxon>Dikarya</taxon>
        <taxon>Ascomycota</taxon>
        <taxon>Pezizomycotina</taxon>
        <taxon>Sordariomycetes</taxon>
        <taxon>Hypocreomycetidae</taxon>
        <taxon>Glomerellales</taxon>
        <taxon>Plectosphaerellaceae</taxon>
        <taxon>Verticillium</taxon>
    </lineage>
</organism>
<proteinExistence type="predicted"/>
<dbReference type="PANTHER" id="PTHR41807">
    <property type="entry name" value="GLUTATHIONE TRANSFERASE 3"/>
    <property type="match status" value="1"/>
</dbReference>
<dbReference type="InterPro" id="IPR038872">
    <property type="entry name" value="Put_GTT3"/>
</dbReference>
<dbReference type="AlphaFoldDB" id="A0A0G4KH71"/>
<feature type="non-terminal residue" evidence="1">
    <location>
        <position position="1"/>
    </location>
</feature>
<name>A0A0G4KH71_VERLO</name>
<dbReference type="EMBL" id="CVQI01000331">
    <property type="protein sequence ID" value="CRJ94517.1"/>
    <property type="molecule type" value="Genomic_DNA"/>
</dbReference>
<gene>
    <name evidence="1" type="ORF">BN1723_020802</name>
</gene>
<protein>
    <submittedName>
        <fullName evidence="1">Uncharacterized protein</fullName>
    </submittedName>
</protein>
<sequence length="91" mass="10127">YQESGITERTLAVRESLSSVTAIIFTIAAFELWCLKREVLPNVYAFTIPSFPALGNSPQPVYVTDIFQILTSTFWSPVLTWTATSLVLPSI</sequence>
<evidence type="ECO:0000313" key="2">
    <source>
        <dbReference type="Proteomes" id="UP000045706"/>
    </source>
</evidence>